<gene>
    <name evidence="1" type="ORF">MM236_14445</name>
</gene>
<sequence>MRTEIDKVFNLVKAAMHREALKRGNGWALYKDCYTGQTMIGGDPYDYEHIYGSEWVHSTYKHLLTDEQIAKVVNCPENVAVTLRSINQSKGKTNPEIWFAISGNLQKHGIDGKLAMENIKNAKAAIEKNVRLLVKG</sequence>
<name>A0ABS9URE0_9BACT</name>
<keyword evidence="2" id="KW-1185">Reference proteome</keyword>
<comment type="caution">
    <text evidence="1">The sequence shown here is derived from an EMBL/GenBank/DDBJ whole genome shotgun (WGS) entry which is preliminary data.</text>
</comment>
<dbReference type="EMBL" id="JAKZGS010000013">
    <property type="protein sequence ID" value="MCH7399201.1"/>
    <property type="molecule type" value="Genomic_DNA"/>
</dbReference>
<accession>A0ABS9URE0</accession>
<dbReference type="Proteomes" id="UP001165488">
    <property type="component" value="Unassembled WGS sequence"/>
</dbReference>
<evidence type="ECO:0000313" key="2">
    <source>
        <dbReference type="Proteomes" id="UP001165488"/>
    </source>
</evidence>
<organism evidence="1 2">
    <name type="scientific">Belliella calami</name>
    <dbReference type="NCBI Taxonomy" id="2923436"/>
    <lineage>
        <taxon>Bacteria</taxon>
        <taxon>Pseudomonadati</taxon>
        <taxon>Bacteroidota</taxon>
        <taxon>Cytophagia</taxon>
        <taxon>Cytophagales</taxon>
        <taxon>Cyclobacteriaceae</taxon>
        <taxon>Belliella</taxon>
    </lineage>
</organism>
<reference evidence="1" key="1">
    <citation type="submission" date="2022-03" db="EMBL/GenBank/DDBJ databases">
        <title>De novo assembled genomes of Belliella spp. (Cyclobacteriaceae) strains.</title>
        <authorList>
            <person name="Szabo A."/>
            <person name="Korponai K."/>
            <person name="Felfoldi T."/>
        </authorList>
    </citation>
    <scope>NUCLEOTIDE SEQUENCE</scope>
    <source>
        <strain evidence="1">DSM 107340</strain>
    </source>
</reference>
<protein>
    <submittedName>
        <fullName evidence="1">HNH/ENDO VII family nuclease</fullName>
    </submittedName>
</protein>
<proteinExistence type="predicted"/>
<dbReference type="RefSeq" id="WP_241275704.1">
    <property type="nucleotide sequence ID" value="NZ_JAKZGS010000013.1"/>
</dbReference>
<evidence type="ECO:0000313" key="1">
    <source>
        <dbReference type="EMBL" id="MCH7399201.1"/>
    </source>
</evidence>